<organism evidence="1 2">
    <name type="scientific">Candidatus Acidianus copahuensis</name>
    <dbReference type="NCBI Taxonomy" id="1160895"/>
    <lineage>
        <taxon>Archaea</taxon>
        <taxon>Thermoproteota</taxon>
        <taxon>Thermoprotei</taxon>
        <taxon>Sulfolobales</taxon>
        <taxon>Sulfolobaceae</taxon>
        <taxon>Acidianus</taxon>
    </lineage>
</organism>
<dbReference type="AlphaFoldDB" id="A0A031LSA0"/>
<evidence type="ECO:0000313" key="1">
    <source>
        <dbReference type="EMBL" id="EZQ11262.1"/>
    </source>
</evidence>
<dbReference type="STRING" id="1160895.CM19_01945"/>
<dbReference type="Proteomes" id="UP000024332">
    <property type="component" value="Unassembled WGS sequence"/>
</dbReference>
<dbReference type="RefSeq" id="WP_048098718.1">
    <property type="nucleotide sequence ID" value="NZ_JFZT01000016.1"/>
</dbReference>
<keyword evidence="2" id="KW-1185">Reference proteome</keyword>
<comment type="caution">
    <text evidence="1">The sequence shown here is derived from an EMBL/GenBank/DDBJ whole genome shotgun (WGS) entry which is preliminary data.</text>
</comment>
<dbReference type="OrthoDB" id="24524at2157"/>
<evidence type="ECO:0000313" key="2">
    <source>
        <dbReference type="Proteomes" id="UP000024332"/>
    </source>
</evidence>
<accession>A0A031LSA0</accession>
<sequence length="121" mass="14023">MSQDIVQISKLPEKERENAMEKLFEGLMKMNDDKAKLDALKSLIKEMVEKATDDEYINLCLTNLKIASKLPDEQLKPFIQLRLRASQELPANLSKRDNDMMQKALKMLDPKTAEKISRNMR</sequence>
<proteinExistence type="predicted"/>
<dbReference type="EMBL" id="JFZT01000016">
    <property type="protein sequence ID" value="EZQ11262.1"/>
    <property type="molecule type" value="Genomic_DNA"/>
</dbReference>
<gene>
    <name evidence="1" type="ORF">CM19_01945</name>
</gene>
<reference evidence="1 2" key="1">
    <citation type="submission" date="2014-03" db="EMBL/GenBank/DDBJ databases">
        <title>Draft genome sequence of the novel thermoacidophilic archaea Acidianus copahuensis ALE1 strain, isolated from Copahue volcanic area in Neuquen Argentina.</title>
        <authorList>
            <person name="Urbieta M.S."/>
            <person name="Rascovan N."/>
            <person name="Castro C."/>
            <person name="Revale S."/>
            <person name="Giaveno M.A."/>
            <person name="Vazquez M.P."/>
            <person name="Donati E.R."/>
        </authorList>
    </citation>
    <scope>NUCLEOTIDE SEQUENCE [LARGE SCALE GENOMIC DNA]</scope>
    <source>
        <strain evidence="1 2">ALE1</strain>
    </source>
</reference>
<protein>
    <submittedName>
        <fullName evidence="1">Dehydrogenase</fullName>
    </submittedName>
</protein>
<name>A0A031LSA0_9CREN</name>